<accession>A0A5S4F9I0</accession>
<dbReference type="InterPro" id="IPR051257">
    <property type="entry name" value="Diverse_CBS-Domain"/>
</dbReference>
<dbReference type="GO" id="GO:0008773">
    <property type="term" value="F:[protein-PII] uridylyltransferase activity"/>
    <property type="evidence" value="ECO:0007669"/>
    <property type="project" value="InterPro"/>
</dbReference>
<feature type="domain" description="CBS" evidence="3">
    <location>
        <begin position="24"/>
        <end position="83"/>
    </location>
</feature>
<dbReference type="Pfam" id="PF03445">
    <property type="entry name" value="DUF294"/>
    <property type="match status" value="1"/>
</dbReference>
<dbReference type="Pfam" id="PF10335">
    <property type="entry name" value="DUF294_C"/>
    <property type="match status" value="1"/>
</dbReference>
<dbReference type="Proteomes" id="UP000306324">
    <property type="component" value="Unassembled WGS sequence"/>
</dbReference>
<evidence type="ECO:0000313" key="4">
    <source>
        <dbReference type="EMBL" id="TMQ77473.1"/>
    </source>
</evidence>
<dbReference type="Pfam" id="PF00571">
    <property type="entry name" value="CBS"/>
    <property type="match status" value="2"/>
</dbReference>
<name>A0A5S4F9I0_9PROT</name>
<evidence type="ECO:0000313" key="5">
    <source>
        <dbReference type="Proteomes" id="UP000306324"/>
    </source>
</evidence>
<dbReference type="AlphaFoldDB" id="A0A5S4F9I0"/>
<proteinExistence type="predicted"/>
<dbReference type="RefSeq" id="WP_046535346.1">
    <property type="nucleotide sequence ID" value="NZ_SWAD01000024.1"/>
</dbReference>
<keyword evidence="5" id="KW-1185">Reference proteome</keyword>
<evidence type="ECO:0000256" key="1">
    <source>
        <dbReference type="ARBA" id="ARBA00023122"/>
    </source>
</evidence>
<dbReference type="InterPro" id="IPR046342">
    <property type="entry name" value="CBS_dom_sf"/>
</dbReference>
<gene>
    <name evidence="4" type="ORF">ACCUM_3084</name>
</gene>
<evidence type="ECO:0000256" key="2">
    <source>
        <dbReference type="PROSITE-ProRule" id="PRU00703"/>
    </source>
</evidence>
<dbReference type="InterPro" id="IPR005105">
    <property type="entry name" value="GlnD_Uridyltrans_N"/>
</dbReference>
<organism evidence="4 5">
    <name type="scientific">Candidatus Accumulibacter phosphatis</name>
    <dbReference type="NCBI Taxonomy" id="327160"/>
    <lineage>
        <taxon>Bacteria</taxon>
        <taxon>Pseudomonadati</taxon>
        <taxon>Pseudomonadota</taxon>
        <taxon>Betaproteobacteria</taxon>
        <taxon>Candidatus Accumulibacter</taxon>
    </lineage>
</organism>
<dbReference type="SMART" id="SM00116">
    <property type="entry name" value="CBS"/>
    <property type="match status" value="2"/>
</dbReference>
<dbReference type="InterPro" id="IPR018821">
    <property type="entry name" value="DUF294_put_nucleoTrafse_sb-bd"/>
</dbReference>
<dbReference type="PANTHER" id="PTHR43080">
    <property type="entry name" value="CBS DOMAIN-CONTAINING PROTEIN CBSX3, MITOCHONDRIAL"/>
    <property type="match status" value="1"/>
</dbReference>
<dbReference type="EMBL" id="SWAD01000024">
    <property type="protein sequence ID" value="TMQ77473.1"/>
    <property type="molecule type" value="Genomic_DNA"/>
</dbReference>
<dbReference type="Gene3D" id="3.10.580.10">
    <property type="entry name" value="CBS-domain"/>
    <property type="match status" value="1"/>
</dbReference>
<keyword evidence="1 2" id="KW-0129">CBS domain</keyword>
<dbReference type="PANTHER" id="PTHR43080:SF2">
    <property type="entry name" value="CBS DOMAIN-CONTAINING PROTEIN"/>
    <property type="match status" value="1"/>
</dbReference>
<comment type="caution">
    <text evidence="4">The sequence shown here is derived from an EMBL/GenBank/DDBJ whole genome shotgun (WGS) entry which is preliminary data.</text>
</comment>
<dbReference type="SUPFAM" id="SSF54631">
    <property type="entry name" value="CBS-domain pair"/>
    <property type="match status" value="1"/>
</dbReference>
<protein>
    <recommendedName>
        <fullName evidence="3">CBS domain-containing protein</fullName>
    </recommendedName>
</protein>
<dbReference type="InterPro" id="IPR000644">
    <property type="entry name" value="CBS_dom"/>
</dbReference>
<evidence type="ECO:0000259" key="3">
    <source>
        <dbReference type="PROSITE" id="PS51371"/>
    </source>
</evidence>
<reference evidence="4 5" key="1">
    <citation type="submission" date="2019-04" db="EMBL/GenBank/DDBJ databases">
        <title>A novel phosphate-accumulating bacterium identified in bioreactor for phosphate removal from wastewater.</title>
        <authorList>
            <person name="Kotlyarov R.Y."/>
            <person name="Beletsky A.V."/>
            <person name="Kallistova A.Y."/>
            <person name="Dorofeev A.G."/>
            <person name="Nikolaev Y.Y."/>
            <person name="Pimenov N.V."/>
            <person name="Ravin N.V."/>
            <person name="Mardanov A.V."/>
        </authorList>
    </citation>
    <scope>NUCLEOTIDE SEQUENCE [LARGE SCALE GENOMIC DNA]</scope>
    <source>
        <strain evidence="4 5">Bin19</strain>
    </source>
</reference>
<dbReference type="OrthoDB" id="9808528at2"/>
<feature type="domain" description="CBS" evidence="3">
    <location>
        <begin position="91"/>
        <end position="148"/>
    </location>
</feature>
<dbReference type="CDD" id="cd05401">
    <property type="entry name" value="NT_GlnE_GlnD_like"/>
    <property type="match status" value="1"/>
</dbReference>
<dbReference type="PROSITE" id="PS51371">
    <property type="entry name" value="CBS"/>
    <property type="match status" value="2"/>
</dbReference>
<sequence>MPDSSTEQTKRVAPFSPYVALRHLVRAQKLTVGPAVSIRETLLLLDRMRVDAVVVVDADSRVPLGIVTLLDVVRRIGIEDCDLQAPIATVMTSGLITVPADGTAHQASVVMVRRGVRHLVLTEADGSYFNLVSQTDLYTLPGAQHTDLVQSILAARDIRTLAVLAGQIRAFVARLVAERVSADALCHRISSLNDLLTLQVIELVAGQFDLPYVPWCWLVFGSEGRLEQTLATDQDNGLIFDAESDAEAARLRAAFLPFARAVNEALDACGFPLCKGNIMAGNPQWCLSIDEWRTAFLTWLSTPQPEALLNSSIFFDLRGLYGQESLVNDLRKWLLSHASTYPIFLRAMVENTMNWDSPLNWWKGFRYDRDKEFPHTIDLKKHGSRPFVDAARIYALAMQIPDTNTVERLRVSGEQGGMAADELAVLIDAFHHIQRLRLEHQVNGSSVAAVSNRVNPDELHELDRLILKESLKQVQHLQKRLTRQYLSG</sequence>